<protein>
    <submittedName>
        <fullName evidence="2">Uncharacterized protein</fullName>
    </submittedName>
</protein>
<feature type="transmembrane region" description="Helical" evidence="1">
    <location>
        <begin position="17"/>
        <end position="38"/>
    </location>
</feature>
<reference evidence="2" key="1">
    <citation type="submission" date="2022-10" db="EMBL/GenBank/DDBJ databases">
        <title>The complete genomes of actinobacterial strains from the NBC collection.</title>
        <authorList>
            <person name="Joergensen T.S."/>
            <person name="Alvarez Arevalo M."/>
            <person name="Sterndorff E.B."/>
            <person name="Faurdal D."/>
            <person name="Vuksanovic O."/>
            <person name="Mourched A.-S."/>
            <person name="Charusanti P."/>
            <person name="Shaw S."/>
            <person name="Blin K."/>
            <person name="Weber T."/>
        </authorList>
    </citation>
    <scope>NUCLEOTIDE SEQUENCE</scope>
    <source>
        <strain evidence="2">NBC_00060</strain>
    </source>
</reference>
<evidence type="ECO:0000313" key="3">
    <source>
        <dbReference type="EMBL" id="WTU45128.1"/>
    </source>
</evidence>
<keyword evidence="1" id="KW-0472">Membrane</keyword>
<keyword evidence="1" id="KW-1133">Transmembrane helix</keyword>
<dbReference type="PROSITE" id="PS51257">
    <property type="entry name" value="PROKAR_LIPOPROTEIN"/>
    <property type="match status" value="1"/>
</dbReference>
<gene>
    <name evidence="2" type="ORF">OHV25_00840</name>
    <name evidence="3" type="ORF">OHV25_39000</name>
</gene>
<evidence type="ECO:0000313" key="2">
    <source>
        <dbReference type="EMBL" id="WTU38230.1"/>
    </source>
</evidence>
<dbReference type="EMBL" id="CP108253">
    <property type="protein sequence ID" value="WTU38230.1"/>
    <property type="molecule type" value="Genomic_DNA"/>
</dbReference>
<sequence length="70" mass="7623">MIDEFRKSSWLLDNLTAGVHILLGSLWSGVLIACARAFRAGLQRPSARRILDRISGTVIAGFGIRLTLGN</sequence>
<dbReference type="AlphaFoldDB" id="A0AAU2GTN1"/>
<accession>A0AAU2GTN1</accession>
<name>A0AAU2GTN1_9ACTN</name>
<proteinExistence type="predicted"/>
<organism evidence="2">
    <name type="scientific">Streptomyces sp. NBC_00060</name>
    <dbReference type="NCBI Taxonomy" id="2975636"/>
    <lineage>
        <taxon>Bacteria</taxon>
        <taxon>Bacillati</taxon>
        <taxon>Actinomycetota</taxon>
        <taxon>Actinomycetes</taxon>
        <taxon>Kitasatosporales</taxon>
        <taxon>Streptomycetaceae</taxon>
        <taxon>Streptomyces</taxon>
    </lineage>
</organism>
<evidence type="ECO:0000256" key="1">
    <source>
        <dbReference type="SAM" id="Phobius"/>
    </source>
</evidence>
<keyword evidence="1" id="KW-0812">Transmembrane</keyword>
<dbReference type="EMBL" id="CP108253">
    <property type="protein sequence ID" value="WTU45128.1"/>
    <property type="molecule type" value="Genomic_DNA"/>
</dbReference>